<feature type="region of interest" description="Disordered" evidence="1">
    <location>
        <begin position="104"/>
        <end position="156"/>
    </location>
</feature>
<feature type="compositionally biased region" description="Polar residues" evidence="1">
    <location>
        <begin position="131"/>
        <end position="145"/>
    </location>
</feature>
<dbReference type="GO" id="GO:0016020">
    <property type="term" value="C:membrane"/>
    <property type="evidence" value="ECO:0007669"/>
    <property type="project" value="InterPro"/>
</dbReference>
<accession>A0AAE0GMV5</accession>
<comment type="caution">
    <text evidence="2">The sequence shown here is derived from an EMBL/GenBank/DDBJ whole genome shotgun (WGS) entry which is preliminary data.</text>
</comment>
<dbReference type="EMBL" id="LGRX02004208">
    <property type="protein sequence ID" value="KAK3280905.1"/>
    <property type="molecule type" value="Genomic_DNA"/>
</dbReference>
<dbReference type="Proteomes" id="UP001190700">
    <property type="component" value="Unassembled WGS sequence"/>
</dbReference>
<gene>
    <name evidence="2" type="ORF">CYMTET_11278</name>
</gene>
<dbReference type="GO" id="GO:0003830">
    <property type="term" value="F:beta-1,4-mannosylglycoprotein 4-beta-N-acetylglucosaminyltransferase activity"/>
    <property type="evidence" value="ECO:0007669"/>
    <property type="project" value="InterPro"/>
</dbReference>
<dbReference type="Pfam" id="PF04724">
    <property type="entry name" value="Glyco_transf_17"/>
    <property type="match status" value="1"/>
</dbReference>
<reference evidence="2 3" key="1">
    <citation type="journal article" date="2015" name="Genome Biol. Evol.">
        <title>Comparative Genomics of a Bacterivorous Green Alga Reveals Evolutionary Causalities and Consequences of Phago-Mixotrophic Mode of Nutrition.</title>
        <authorList>
            <person name="Burns J.A."/>
            <person name="Paasch A."/>
            <person name="Narechania A."/>
            <person name="Kim E."/>
        </authorList>
    </citation>
    <scope>NUCLEOTIDE SEQUENCE [LARGE SCALE GENOMIC DNA]</scope>
    <source>
        <strain evidence="2 3">PLY_AMNH</strain>
    </source>
</reference>
<evidence type="ECO:0000313" key="3">
    <source>
        <dbReference type="Proteomes" id="UP001190700"/>
    </source>
</evidence>
<feature type="compositionally biased region" description="Low complexity" evidence="1">
    <location>
        <begin position="111"/>
        <end position="122"/>
    </location>
</feature>
<protein>
    <recommendedName>
        <fullName evidence="4">Glycosyltransferase family 17 protein</fullName>
    </recommendedName>
</protein>
<evidence type="ECO:0000313" key="2">
    <source>
        <dbReference type="EMBL" id="KAK3280905.1"/>
    </source>
</evidence>
<dbReference type="GO" id="GO:0006044">
    <property type="term" value="P:N-acetylglucosamine metabolic process"/>
    <property type="evidence" value="ECO:0007669"/>
    <property type="project" value="TreeGrafter"/>
</dbReference>
<name>A0AAE0GMV5_9CHLO</name>
<evidence type="ECO:0000256" key="1">
    <source>
        <dbReference type="SAM" id="MobiDB-lite"/>
    </source>
</evidence>
<keyword evidence="3" id="KW-1185">Reference proteome</keyword>
<evidence type="ECO:0008006" key="4">
    <source>
        <dbReference type="Google" id="ProtNLM"/>
    </source>
</evidence>
<dbReference type="AlphaFoldDB" id="A0AAE0GMV5"/>
<dbReference type="PANTHER" id="PTHR12224">
    <property type="entry name" value="BETA-1,4-MANNOSYL-GLYCOPROTEIN BETA-1,4-N-ACETYLGLUCOSAMINYL-TRANSFERASE"/>
    <property type="match status" value="1"/>
</dbReference>
<proteinExistence type="predicted"/>
<sequence>MRAVPREGNTPSVRVKGLSGLVLGGLAFWLLFFSSAFHHAHYAPSASITQATAVAEARTRLRNELVRTEAHTLPGDHAQIVHIPGIAIDHSGLNILPSLNNPVDDPKNIGSSPESSNSPRVSTVTPKVALSSDQPHSPTVTTNSEHPSRSIWPPRDIERPAARSCDFYAYENQSRAQPQRAKAIKTITDGRNRARAHWTEGSCADWKLGGDWKDRGRKIYYGIMVESELQTLTVVLEEIYPVVDYIILLEANMTWRYKAKPKHFASFRSSHFAKYLDKIRYVDYSFDEIKGCPDPHTTEYNTNKHERCPWFQQWTARSSLAKGAWDIRDNDVFVVADLDELLAREFLSAVKHCDVHPEMDPSGKCSRSVILTFGHKYYFDCSILKPAGHFHPDMTLGRCLTAYQPEELRMDWSDTWMPIKWEYWKEHRGINGAEQLQNKKQGFAAHVTLGPAGWHMHSFLTTSQLVWKMFSRAGRGQSRWDDSMAAISLAKRKLCNEEASFFRLDAFACEPLPHAVRENPATWAHFLHFVEDADYPDEFKMRTHIDEALADLKVGVPPLPNRLTSGM</sequence>
<organism evidence="2 3">
    <name type="scientific">Cymbomonas tetramitiformis</name>
    <dbReference type="NCBI Taxonomy" id="36881"/>
    <lineage>
        <taxon>Eukaryota</taxon>
        <taxon>Viridiplantae</taxon>
        <taxon>Chlorophyta</taxon>
        <taxon>Pyramimonadophyceae</taxon>
        <taxon>Pyramimonadales</taxon>
        <taxon>Pyramimonadaceae</taxon>
        <taxon>Cymbomonas</taxon>
    </lineage>
</organism>
<dbReference type="InterPro" id="IPR006813">
    <property type="entry name" value="Glyco_trans_17"/>
</dbReference>
<dbReference type="PANTHER" id="PTHR12224:SF0">
    <property type="entry name" value="BETA-1,4-MANNOSYL-GLYCOPROTEIN 4-BETA-N-ACETYLGLUCOSAMINYLTRANSFERASE"/>
    <property type="match status" value="1"/>
</dbReference>